<evidence type="ECO:0000256" key="5">
    <source>
        <dbReference type="ARBA" id="ARBA00023274"/>
    </source>
</evidence>
<accession>A0ABQ8GE93</accession>
<keyword evidence="10" id="KW-1185">Reference proteome</keyword>
<dbReference type="GO" id="GO:0005840">
    <property type="term" value="C:ribosome"/>
    <property type="evidence" value="ECO:0007669"/>
    <property type="project" value="UniProtKB-KW"/>
</dbReference>
<evidence type="ECO:0000313" key="9">
    <source>
        <dbReference type="EMBL" id="KAH7053241.1"/>
    </source>
</evidence>
<comment type="caution">
    <text evidence="9">The sequence shown here is derived from an EMBL/GenBank/DDBJ whole genome shotgun (WGS) entry which is preliminary data.</text>
</comment>
<evidence type="ECO:0000256" key="8">
    <source>
        <dbReference type="SAM" id="MobiDB-lite"/>
    </source>
</evidence>
<proteinExistence type="inferred from homology"/>
<dbReference type="InterPro" id="IPR038340">
    <property type="entry name" value="MRP-L47_sf"/>
</dbReference>
<dbReference type="Proteomes" id="UP000774617">
    <property type="component" value="Unassembled WGS sequence"/>
</dbReference>
<dbReference type="Gene3D" id="6.10.330.20">
    <property type="match status" value="1"/>
</dbReference>
<keyword evidence="4" id="KW-0496">Mitochondrion</keyword>
<dbReference type="PANTHER" id="PTHR21183">
    <property type="entry name" value="RIBOSOMAL PROTEIN L47, MITOCHONDRIAL-RELATED"/>
    <property type="match status" value="1"/>
</dbReference>
<sequence>MNVCSVTRFSRHARVAVLTESSFAATSTSVTSTSLIQQRCLHRDRNRNRGVSVLRKTGLRPRQTLSVKKEDLPVPVLDPAKRSKVQVDEDHGLWQFFGEERNLLSTPEQDRSHGRAWTVQELRQKSWEDLHRLWWVCVKERNRLATEAYERKRINAGYGEFEAEERDKEIKLTMRAIKHTLTERWYAWENARVEAVVDPEVDLSGKGPAFTPVVEDAFENDAEGDDEAVVAEAEQEVKAAAKNKARRQRQGGVGSGAQTE</sequence>
<dbReference type="InterPro" id="IPR010729">
    <property type="entry name" value="Ribosomal_uL29_mit"/>
</dbReference>
<dbReference type="Pfam" id="PF06984">
    <property type="entry name" value="MRP-L47"/>
    <property type="match status" value="1"/>
</dbReference>
<comment type="subcellular location">
    <subcellularLocation>
        <location evidence="1">Mitochondrion</location>
    </subcellularLocation>
</comment>
<evidence type="ECO:0000313" key="10">
    <source>
        <dbReference type="Proteomes" id="UP000774617"/>
    </source>
</evidence>
<reference evidence="9 10" key="1">
    <citation type="journal article" date="2021" name="Nat. Commun.">
        <title>Genetic determinants of endophytism in the Arabidopsis root mycobiome.</title>
        <authorList>
            <person name="Mesny F."/>
            <person name="Miyauchi S."/>
            <person name="Thiergart T."/>
            <person name="Pickel B."/>
            <person name="Atanasova L."/>
            <person name="Karlsson M."/>
            <person name="Huettel B."/>
            <person name="Barry K.W."/>
            <person name="Haridas S."/>
            <person name="Chen C."/>
            <person name="Bauer D."/>
            <person name="Andreopoulos W."/>
            <person name="Pangilinan J."/>
            <person name="LaButti K."/>
            <person name="Riley R."/>
            <person name="Lipzen A."/>
            <person name="Clum A."/>
            <person name="Drula E."/>
            <person name="Henrissat B."/>
            <person name="Kohler A."/>
            <person name="Grigoriev I.V."/>
            <person name="Martin F.M."/>
            <person name="Hacquard S."/>
        </authorList>
    </citation>
    <scope>NUCLEOTIDE SEQUENCE [LARGE SCALE GENOMIC DNA]</scope>
    <source>
        <strain evidence="9 10">MPI-SDFR-AT-0080</strain>
    </source>
</reference>
<evidence type="ECO:0000256" key="3">
    <source>
        <dbReference type="ARBA" id="ARBA00022980"/>
    </source>
</evidence>
<evidence type="ECO:0000256" key="2">
    <source>
        <dbReference type="ARBA" id="ARBA00009254"/>
    </source>
</evidence>
<feature type="compositionally biased region" description="Gly residues" evidence="8">
    <location>
        <begin position="251"/>
        <end position="260"/>
    </location>
</feature>
<keyword evidence="3 9" id="KW-0689">Ribosomal protein</keyword>
<dbReference type="EMBL" id="JAGTJR010000010">
    <property type="protein sequence ID" value="KAH7053241.1"/>
    <property type="molecule type" value="Genomic_DNA"/>
</dbReference>
<evidence type="ECO:0000256" key="6">
    <source>
        <dbReference type="ARBA" id="ARBA00035289"/>
    </source>
</evidence>
<dbReference type="PANTHER" id="PTHR21183:SF18">
    <property type="entry name" value="LARGE RIBOSOMAL SUBUNIT PROTEIN UL29M"/>
    <property type="match status" value="1"/>
</dbReference>
<protein>
    <recommendedName>
        <fullName evidence="6">Large ribosomal subunit protein uL29m</fullName>
    </recommendedName>
    <alternativeName>
        <fullName evidence="7">54S ribosomal protein L4, mitochondrial</fullName>
    </alternativeName>
</protein>
<keyword evidence="5" id="KW-0687">Ribonucleoprotein</keyword>
<organism evidence="9 10">
    <name type="scientific">Macrophomina phaseolina</name>
    <dbReference type="NCBI Taxonomy" id="35725"/>
    <lineage>
        <taxon>Eukaryota</taxon>
        <taxon>Fungi</taxon>
        <taxon>Dikarya</taxon>
        <taxon>Ascomycota</taxon>
        <taxon>Pezizomycotina</taxon>
        <taxon>Dothideomycetes</taxon>
        <taxon>Dothideomycetes incertae sedis</taxon>
        <taxon>Botryosphaeriales</taxon>
        <taxon>Botryosphaeriaceae</taxon>
        <taxon>Macrophomina</taxon>
    </lineage>
</organism>
<evidence type="ECO:0000256" key="4">
    <source>
        <dbReference type="ARBA" id="ARBA00023128"/>
    </source>
</evidence>
<comment type="similarity">
    <text evidence="2">Belongs to the universal ribosomal protein uL29 family.</text>
</comment>
<gene>
    <name evidence="9" type="ORF">B0J12DRAFT_739351</name>
</gene>
<name>A0ABQ8GE93_9PEZI</name>
<feature type="region of interest" description="Disordered" evidence="8">
    <location>
        <begin position="238"/>
        <end position="260"/>
    </location>
</feature>
<evidence type="ECO:0000256" key="1">
    <source>
        <dbReference type="ARBA" id="ARBA00004173"/>
    </source>
</evidence>
<evidence type="ECO:0000256" key="7">
    <source>
        <dbReference type="ARBA" id="ARBA00035399"/>
    </source>
</evidence>